<keyword evidence="2" id="KW-1185">Reference proteome</keyword>
<accession>A0ABN7Q5W6</accession>
<protein>
    <submittedName>
        <fullName evidence="1">Uncharacterized protein</fullName>
    </submittedName>
</protein>
<organism evidence="1 2">
    <name type="scientific">Cupriavidus numazuensis</name>
    <dbReference type="NCBI Taxonomy" id="221992"/>
    <lineage>
        <taxon>Bacteria</taxon>
        <taxon>Pseudomonadati</taxon>
        <taxon>Pseudomonadota</taxon>
        <taxon>Betaproteobacteria</taxon>
        <taxon>Burkholderiales</taxon>
        <taxon>Burkholderiaceae</taxon>
        <taxon>Cupriavidus</taxon>
    </lineage>
</organism>
<sequence>MVSPCTSLETKRLPTRARIRSIPPGTCLMVTINVRPNRPEIKALTRPSHKVRETRNYYTSRIARHIEQPGSRHSKPAFVKILSRSSRSACAFTRPEPGTTIARRMLDATRLPSDFTTYAAATPIGWIYERRRLRYCYHCLLLTRGDVCLPFWRLDWLNPAFSMCEQHPGKLETTWFWNLYYLGNFSQLLRRAHATPHRQLASH</sequence>
<evidence type="ECO:0000313" key="1">
    <source>
        <dbReference type="EMBL" id="CAG2158262.1"/>
    </source>
</evidence>
<proteinExistence type="predicted"/>
<comment type="caution">
    <text evidence="1">The sequence shown here is derived from an EMBL/GenBank/DDBJ whole genome shotgun (WGS) entry which is preliminary data.</text>
</comment>
<gene>
    <name evidence="1" type="ORF">LMG26411_05915</name>
</gene>
<dbReference type="Proteomes" id="UP000672657">
    <property type="component" value="Unassembled WGS sequence"/>
</dbReference>
<name>A0ABN7Q5W6_9BURK</name>
<dbReference type="EMBL" id="CAJPVI010000045">
    <property type="protein sequence ID" value="CAG2158262.1"/>
    <property type="molecule type" value="Genomic_DNA"/>
</dbReference>
<reference evidence="1 2" key="1">
    <citation type="submission" date="2021-03" db="EMBL/GenBank/DDBJ databases">
        <authorList>
            <person name="Peeters C."/>
        </authorList>
    </citation>
    <scope>NUCLEOTIDE SEQUENCE [LARGE SCALE GENOMIC DNA]</scope>
    <source>
        <strain evidence="1 2">LMG 26411</strain>
    </source>
</reference>
<evidence type="ECO:0000313" key="2">
    <source>
        <dbReference type="Proteomes" id="UP000672657"/>
    </source>
</evidence>